<keyword evidence="3" id="KW-1185">Reference proteome</keyword>
<dbReference type="EMBL" id="JAJSOF020000009">
    <property type="protein sequence ID" value="KAJ4446666.1"/>
    <property type="molecule type" value="Genomic_DNA"/>
</dbReference>
<feature type="region of interest" description="Disordered" evidence="1">
    <location>
        <begin position="51"/>
        <end position="88"/>
    </location>
</feature>
<evidence type="ECO:0000313" key="2">
    <source>
        <dbReference type="EMBL" id="KAJ4446666.1"/>
    </source>
</evidence>
<protein>
    <submittedName>
        <fullName evidence="2">Uncharacterized protein</fullName>
    </submittedName>
</protein>
<gene>
    <name evidence="2" type="ORF">ANN_13363</name>
</gene>
<accession>A0ABQ8TJ68</accession>
<comment type="caution">
    <text evidence="2">The sequence shown here is derived from an EMBL/GenBank/DDBJ whole genome shotgun (WGS) entry which is preliminary data.</text>
</comment>
<dbReference type="Proteomes" id="UP001148838">
    <property type="component" value="Unassembled WGS sequence"/>
</dbReference>
<reference evidence="2 3" key="1">
    <citation type="journal article" date="2022" name="Allergy">
        <title>Genome assembly and annotation of Periplaneta americana reveal a comprehensive cockroach allergen profile.</title>
        <authorList>
            <person name="Wang L."/>
            <person name="Xiong Q."/>
            <person name="Saelim N."/>
            <person name="Wang L."/>
            <person name="Nong W."/>
            <person name="Wan A.T."/>
            <person name="Shi M."/>
            <person name="Liu X."/>
            <person name="Cao Q."/>
            <person name="Hui J.H.L."/>
            <person name="Sookrung N."/>
            <person name="Leung T.F."/>
            <person name="Tungtrongchitr A."/>
            <person name="Tsui S.K.W."/>
        </authorList>
    </citation>
    <scope>NUCLEOTIDE SEQUENCE [LARGE SCALE GENOMIC DNA]</scope>
    <source>
        <strain evidence="2">PWHHKU_190912</strain>
    </source>
</reference>
<sequence length="88" mass="9515">MAGLCKVGNELPGSLKAVSNEASTLDQGRHGRDWPRGPAWYGTGAAVGHREISPAHEVPRPTSRLLASRPNPEAEVDDHPTRMEVSYD</sequence>
<name>A0ABQ8TJ68_PERAM</name>
<proteinExistence type="predicted"/>
<organism evidence="2 3">
    <name type="scientific">Periplaneta americana</name>
    <name type="common">American cockroach</name>
    <name type="synonym">Blatta americana</name>
    <dbReference type="NCBI Taxonomy" id="6978"/>
    <lineage>
        <taxon>Eukaryota</taxon>
        <taxon>Metazoa</taxon>
        <taxon>Ecdysozoa</taxon>
        <taxon>Arthropoda</taxon>
        <taxon>Hexapoda</taxon>
        <taxon>Insecta</taxon>
        <taxon>Pterygota</taxon>
        <taxon>Neoptera</taxon>
        <taxon>Polyneoptera</taxon>
        <taxon>Dictyoptera</taxon>
        <taxon>Blattodea</taxon>
        <taxon>Blattoidea</taxon>
        <taxon>Blattidae</taxon>
        <taxon>Blattinae</taxon>
        <taxon>Periplaneta</taxon>
    </lineage>
</organism>
<evidence type="ECO:0000313" key="3">
    <source>
        <dbReference type="Proteomes" id="UP001148838"/>
    </source>
</evidence>
<evidence type="ECO:0000256" key="1">
    <source>
        <dbReference type="SAM" id="MobiDB-lite"/>
    </source>
</evidence>